<evidence type="ECO:0000313" key="1">
    <source>
        <dbReference type="EnsemblPlants" id="TuG1812G0700000802.01.T02.cds409966"/>
    </source>
</evidence>
<dbReference type="Proteomes" id="UP000015106">
    <property type="component" value="Chromosome 7"/>
</dbReference>
<dbReference type="EnsemblPlants" id="TuG1812G0700000802.01.T02">
    <property type="protein sequence ID" value="TuG1812G0700000802.01.T02.cds409966"/>
    <property type="gene ID" value="TuG1812G0700000802.01"/>
</dbReference>
<accession>A0A8R7QYF2</accession>
<dbReference type="AlphaFoldDB" id="A0A8R7QYF2"/>
<protein>
    <submittedName>
        <fullName evidence="1">Uncharacterized protein</fullName>
    </submittedName>
</protein>
<reference evidence="2" key="1">
    <citation type="journal article" date="2013" name="Nature">
        <title>Draft genome of the wheat A-genome progenitor Triticum urartu.</title>
        <authorList>
            <person name="Ling H.Q."/>
            <person name="Zhao S."/>
            <person name="Liu D."/>
            <person name="Wang J."/>
            <person name="Sun H."/>
            <person name="Zhang C."/>
            <person name="Fan H."/>
            <person name="Li D."/>
            <person name="Dong L."/>
            <person name="Tao Y."/>
            <person name="Gao C."/>
            <person name="Wu H."/>
            <person name="Li Y."/>
            <person name="Cui Y."/>
            <person name="Guo X."/>
            <person name="Zheng S."/>
            <person name="Wang B."/>
            <person name="Yu K."/>
            <person name="Liang Q."/>
            <person name="Yang W."/>
            <person name="Lou X."/>
            <person name="Chen J."/>
            <person name="Feng M."/>
            <person name="Jian J."/>
            <person name="Zhang X."/>
            <person name="Luo G."/>
            <person name="Jiang Y."/>
            <person name="Liu J."/>
            <person name="Wang Z."/>
            <person name="Sha Y."/>
            <person name="Zhang B."/>
            <person name="Wu H."/>
            <person name="Tang D."/>
            <person name="Shen Q."/>
            <person name="Xue P."/>
            <person name="Zou S."/>
            <person name="Wang X."/>
            <person name="Liu X."/>
            <person name="Wang F."/>
            <person name="Yang Y."/>
            <person name="An X."/>
            <person name="Dong Z."/>
            <person name="Zhang K."/>
            <person name="Zhang X."/>
            <person name="Luo M.C."/>
            <person name="Dvorak J."/>
            <person name="Tong Y."/>
            <person name="Wang J."/>
            <person name="Yang H."/>
            <person name="Li Z."/>
            <person name="Wang D."/>
            <person name="Zhang A."/>
            <person name="Wang J."/>
        </authorList>
    </citation>
    <scope>NUCLEOTIDE SEQUENCE</scope>
    <source>
        <strain evidence="2">cv. G1812</strain>
    </source>
</reference>
<reference evidence="1" key="3">
    <citation type="submission" date="2022-06" db="UniProtKB">
        <authorList>
            <consortium name="EnsemblPlants"/>
        </authorList>
    </citation>
    <scope>IDENTIFICATION</scope>
</reference>
<dbReference type="Gramene" id="TuG1812G0700000802.01.T02">
    <property type="protein sequence ID" value="TuG1812G0700000802.01.T02.cds409966"/>
    <property type="gene ID" value="TuG1812G0700000802.01"/>
</dbReference>
<sequence>VWYAGICQKNVVHNNSFIISSSCYFQLSKLTSPFDL</sequence>
<keyword evidence="2" id="KW-1185">Reference proteome</keyword>
<reference evidence="1" key="2">
    <citation type="submission" date="2018-03" db="EMBL/GenBank/DDBJ databases">
        <title>The Triticum urartu genome reveals the dynamic nature of wheat genome evolution.</title>
        <authorList>
            <person name="Ling H."/>
            <person name="Ma B."/>
            <person name="Shi X."/>
            <person name="Liu H."/>
            <person name="Dong L."/>
            <person name="Sun H."/>
            <person name="Cao Y."/>
            <person name="Gao Q."/>
            <person name="Zheng S."/>
            <person name="Li Y."/>
            <person name="Yu Y."/>
            <person name="Du H."/>
            <person name="Qi M."/>
            <person name="Li Y."/>
            <person name="Yu H."/>
            <person name="Cui Y."/>
            <person name="Wang N."/>
            <person name="Chen C."/>
            <person name="Wu H."/>
            <person name="Zhao Y."/>
            <person name="Zhang J."/>
            <person name="Li Y."/>
            <person name="Zhou W."/>
            <person name="Zhang B."/>
            <person name="Hu W."/>
            <person name="Eijk M."/>
            <person name="Tang J."/>
            <person name="Witsenboer H."/>
            <person name="Zhao S."/>
            <person name="Li Z."/>
            <person name="Zhang A."/>
            <person name="Wang D."/>
            <person name="Liang C."/>
        </authorList>
    </citation>
    <scope>NUCLEOTIDE SEQUENCE [LARGE SCALE GENOMIC DNA]</scope>
    <source>
        <strain evidence="1">cv. G1812</strain>
    </source>
</reference>
<proteinExistence type="predicted"/>
<organism evidence="1 2">
    <name type="scientific">Triticum urartu</name>
    <name type="common">Red wild einkorn</name>
    <name type="synonym">Crithodium urartu</name>
    <dbReference type="NCBI Taxonomy" id="4572"/>
    <lineage>
        <taxon>Eukaryota</taxon>
        <taxon>Viridiplantae</taxon>
        <taxon>Streptophyta</taxon>
        <taxon>Embryophyta</taxon>
        <taxon>Tracheophyta</taxon>
        <taxon>Spermatophyta</taxon>
        <taxon>Magnoliopsida</taxon>
        <taxon>Liliopsida</taxon>
        <taxon>Poales</taxon>
        <taxon>Poaceae</taxon>
        <taxon>BOP clade</taxon>
        <taxon>Pooideae</taxon>
        <taxon>Triticodae</taxon>
        <taxon>Triticeae</taxon>
        <taxon>Triticinae</taxon>
        <taxon>Triticum</taxon>
    </lineage>
</organism>
<name>A0A8R7QYF2_TRIUA</name>
<evidence type="ECO:0000313" key="2">
    <source>
        <dbReference type="Proteomes" id="UP000015106"/>
    </source>
</evidence>